<feature type="compositionally biased region" description="Low complexity" evidence="1">
    <location>
        <begin position="97"/>
        <end position="115"/>
    </location>
</feature>
<organism evidence="2 3">
    <name type="scientific">Candidatus Scatousia excrementipullorum</name>
    <dbReference type="NCBI Taxonomy" id="2840936"/>
    <lineage>
        <taxon>Bacteria</taxon>
        <taxon>Candidatus Scatousia</taxon>
    </lineage>
</organism>
<gene>
    <name evidence="2" type="ORF">IAC76_09110</name>
</gene>
<reference evidence="2" key="2">
    <citation type="journal article" date="2021" name="PeerJ">
        <title>Extensive microbial diversity within the chicken gut microbiome revealed by metagenomics and culture.</title>
        <authorList>
            <person name="Gilroy R."/>
            <person name="Ravi A."/>
            <person name="Getino M."/>
            <person name="Pursley I."/>
            <person name="Horton D.L."/>
            <person name="Alikhan N.F."/>
            <person name="Baker D."/>
            <person name="Gharbi K."/>
            <person name="Hall N."/>
            <person name="Watson M."/>
            <person name="Adriaenssens E.M."/>
            <person name="Foster-Nyarko E."/>
            <person name="Jarju S."/>
            <person name="Secka A."/>
            <person name="Antonio M."/>
            <person name="Oren A."/>
            <person name="Chaudhuri R.R."/>
            <person name="La Ragione R."/>
            <person name="Hildebrand F."/>
            <person name="Pallen M.J."/>
        </authorList>
    </citation>
    <scope>NUCLEOTIDE SEQUENCE</scope>
    <source>
        <strain evidence="2">10192</strain>
    </source>
</reference>
<feature type="region of interest" description="Disordered" evidence="1">
    <location>
        <begin position="66"/>
        <end position="115"/>
    </location>
</feature>
<evidence type="ECO:0000313" key="3">
    <source>
        <dbReference type="Proteomes" id="UP000823632"/>
    </source>
</evidence>
<evidence type="ECO:0000256" key="1">
    <source>
        <dbReference type="SAM" id="MobiDB-lite"/>
    </source>
</evidence>
<name>A0A9D9DQN1_9BACT</name>
<feature type="region of interest" description="Disordered" evidence="1">
    <location>
        <begin position="286"/>
        <end position="331"/>
    </location>
</feature>
<protein>
    <submittedName>
        <fullName evidence="2">Uncharacterized protein</fullName>
    </submittedName>
</protein>
<feature type="compositionally biased region" description="Basic and acidic residues" evidence="1">
    <location>
        <begin position="320"/>
        <end position="329"/>
    </location>
</feature>
<feature type="compositionally biased region" description="Basic and acidic residues" evidence="1">
    <location>
        <begin position="66"/>
        <end position="76"/>
    </location>
</feature>
<sequence>MTDFFTNLGDSLLRFSGQKGRLPGAQQQNSGLYTGNIPIFANWFQAPQLTDWNTLAMKGLSIEHGQDEVTTEEHEPVQLLSSAPEQPAAVEERGASEEAPSAEETPSPAPTAERVAAKNNPAANAPQSAGGLHSPVELSDALTIEEVNEELYNKWIEQGHKGHLPSLPGEIVEGEWYDFFKNTDNEIICRDSSGKTQNIQGKIGGISDLFEKNPDAFTITDNSSGSDHEYLYRKAGVNDKGQPVYKCISMNGNPITTDNQYTLQWTEDGRPELVQYSDQDNYGVGLQVGKNDNKPPEYETAPGDYTGDEGPYETAPGDGDAVRTDDSKENPPQIWLNKQPVQTVPGHTVTLDDIKQDLISKCEGTSRPLSDAEKEAVNQCQSEQEAIAYLRSLGIQVSYAM</sequence>
<dbReference type="EMBL" id="JADIND010000202">
    <property type="protein sequence ID" value="MBO8431532.1"/>
    <property type="molecule type" value="Genomic_DNA"/>
</dbReference>
<accession>A0A9D9DQN1</accession>
<comment type="caution">
    <text evidence="2">The sequence shown here is derived from an EMBL/GenBank/DDBJ whole genome shotgun (WGS) entry which is preliminary data.</text>
</comment>
<reference evidence="2" key="1">
    <citation type="submission" date="2020-10" db="EMBL/GenBank/DDBJ databases">
        <authorList>
            <person name="Gilroy R."/>
        </authorList>
    </citation>
    <scope>NUCLEOTIDE SEQUENCE</scope>
    <source>
        <strain evidence="2">10192</strain>
    </source>
</reference>
<evidence type="ECO:0000313" key="2">
    <source>
        <dbReference type="EMBL" id="MBO8431532.1"/>
    </source>
</evidence>
<proteinExistence type="predicted"/>
<dbReference type="AlphaFoldDB" id="A0A9D9DQN1"/>
<dbReference type="Proteomes" id="UP000823632">
    <property type="component" value="Unassembled WGS sequence"/>
</dbReference>